<evidence type="ECO:0000313" key="1">
    <source>
        <dbReference type="EMBL" id="VEN45603.1"/>
    </source>
</evidence>
<dbReference type="Proteomes" id="UP000410492">
    <property type="component" value="Unassembled WGS sequence"/>
</dbReference>
<name>A0A653CD09_CALMS</name>
<keyword evidence="2" id="KW-1185">Reference proteome</keyword>
<dbReference type="AlphaFoldDB" id="A0A653CD09"/>
<dbReference type="EMBL" id="CAACVG010007466">
    <property type="protein sequence ID" value="VEN45603.1"/>
    <property type="molecule type" value="Genomic_DNA"/>
</dbReference>
<evidence type="ECO:0000313" key="2">
    <source>
        <dbReference type="Proteomes" id="UP000410492"/>
    </source>
</evidence>
<organism evidence="1 2">
    <name type="scientific">Callosobruchus maculatus</name>
    <name type="common">Southern cowpea weevil</name>
    <name type="synonym">Pulse bruchid</name>
    <dbReference type="NCBI Taxonomy" id="64391"/>
    <lineage>
        <taxon>Eukaryota</taxon>
        <taxon>Metazoa</taxon>
        <taxon>Ecdysozoa</taxon>
        <taxon>Arthropoda</taxon>
        <taxon>Hexapoda</taxon>
        <taxon>Insecta</taxon>
        <taxon>Pterygota</taxon>
        <taxon>Neoptera</taxon>
        <taxon>Endopterygota</taxon>
        <taxon>Coleoptera</taxon>
        <taxon>Polyphaga</taxon>
        <taxon>Cucujiformia</taxon>
        <taxon>Chrysomeloidea</taxon>
        <taxon>Chrysomelidae</taxon>
        <taxon>Bruchinae</taxon>
        <taxon>Bruchini</taxon>
        <taxon>Callosobruchus</taxon>
    </lineage>
</organism>
<gene>
    <name evidence="1" type="ORF">CALMAC_LOCUS8002</name>
</gene>
<sequence>MEEYLAEDDEASRRQRMNSRECGHVIFNLFYKYNPKINKIN</sequence>
<reference evidence="1 2" key="1">
    <citation type="submission" date="2019-01" db="EMBL/GenBank/DDBJ databases">
        <authorList>
            <person name="Sayadi A."/>
        </authorList>
    </citation>
    <scope>NUCLEOTIDE SEQUENCE [LARGE SCALE GENOMIC DNA]</scope>
</reference>
<feature type="non-terminal residue" evidence="1">
    <location>
        <position position="41"/>
    </location>
</feature>
<proteinExistence type="predicted"/>
<accession>A0A653CD09</accession>
<protein>
    <submittedName>
        <fullName evidence="1">Uncharacterized protein</fullName>
    </submittedName>
</protein>